<dbReference type="Proteomes" id="UP000701801">
    <property type="component" value="Unassembled WGS sequence"/>
</dbReference>
<keyword evidence="2" id="KW-1185">Reference proteome</keyword>
<organism evidence="1 2">
    <name type="scientific">Hymenoscyphus albidus</name>
    <dbReference type="NCBI Taxonomy" id="595503"/>
    <lineage>
        <taxon>Eukaryota</taxon>
        <taxon>Fungi</taxon>
        <taxon>Dikarya</taxon>
        <taxon>Ascomycota</taxon>
        <taxon>Pezizomycotina</taxon>
        <taxon>Leotiomycetes</taxon>
        <taxon>Helotiales</taxon>
        <taxon>Helotiaceae</taxon>
        <taxon>Hymenoscyphus</taxon>
    </lineage>
</organism>
<accession>A0A9N9LG50</accession>
<dbReference type="EMBL" id="CAJVRM010000027">
    <property type="protein sequence ID" value="CAG8971724.1"/>
    <property type="molecule type" value="Genomic_DNA"/>
</dbReference>
<protein>
    <submittedName>
        <fullName evidence="1">Uncharacterized protein</fullName>
    </submittedName>
</protein>
<dbReference type="AlphaFoldDB" id="A0A9N9LG50"/>
<comment type="caution">
    <text evidence="1">The sequence shown here is derived from an EMBL/GenBank/DDBJ whole genome shotgun (WGS) entry which is preliminary data.</text>
</comment>
<gene>
    <name evidence="1" type="ORF">HYALB_00007204</name>
</gene>
<sequence length="60" mass="6620">MFVGHQTGLLQRVLPGPDDIAGIALPEQCIVDWCPCAHSLLFRGPPVVIHSEFQLELPKE</sequence>
<evidence type="ECO:0000313" key="2">
    <source>
        <dbReference type="Proteomes" id="UP000701801"/>
    </source>
</evidence>
<evidence type="ECO:0000313" key="1">
    <source>
        <dbReference type="EMBL" id="CAG8971724.1"/>
    </source>
</evidence>
<reference evidence="1" key="1">
    <citation type="submission" date="2021-07" db="EMBL/GenBank/DDBJ databases">
        <authorList>
            <person name="Durling M."/>
        </authorList>
    </citation>
    <scope>NUCLEOTIDE SEQUENCE</scope>
</reference>
<proteinExistence type="predicted"/>
<name>A0A9N9LG50_9HELO</name>